<keyword evidence="2" id="KW-0548">Nucleotidyltransferase</keyword>
<dbReference type="GO" id="GO:0003676">
    <property type="term" value="F:nucleic acid binding"/>
    <property type="evidence" value="ECO:0007669"/>
    <property type="project" value="InterPro"/>
</dbReference>
<keyword evidence="2" id="KW-0695">RNA-directed DNA polymerase</keyword>
<evidence type="ECO:0000259" key="1">
    <source>
        <dbReference type="PROSITE" id="PS50878"/>
    </source>
</evidence>
<dbReference type="InterPro" id="IPR002711">
    <property type="entry name" value="HNH"/>
</dbReference>
<dbReference type="InterPro" id="IPR025960">
    <property type="entry name" value="RVT_N"/>
</dbReference>
<keyword evidence="2" id="KW-0808">Transferase</keyword>
<dbReference type="PROSITE" id="PS50878">
    <property type="entry name" value="RT_POL"/>
    <property type="match status" value="1"/>
</dbReference>
<feature type="domain" description="Reverse transcriptase" evidence="1">
    <location>
        <begin position="1"/>
        <end position="340"/>
    </location>
</feature>
<name>A0A1X9PTV5_9RHOD</name>
<dbReference type="Gene3D" id="1.10.30.50">
    <property type="match status" value="1"/>
</dbReference>
<dbReference type="PANTHER" id="PTHR34047">
    <property type="entry name" value="NUCLEAR INTRON MATURASE 1, MITOCHONDRIAL-RELATED"/>
    <property type="match status" value="1"/>
</dbReference>
<proteinExistence type="predicted"/>
<keyword evidence="2" id="KW-0150">Chloroplast</keyword>
<accession>A0A1X9PTV5</accession>
<dbReference type="PANTHER" id="PTHR34047:SF10">
    <property type="entry name" value="GROUP II INTRON-ASSOCIATED OPEN READING FRAME"/>
    <property type="match status" value="1"/>
</dbReference>
<organism evidence="2">
    <name type="scientific">Corynoplastis japonica</name>
    <dbReference type="NCBI Taxonomy" id="700918"/>
    <lineage>
        <taxon>Eukaryota</taxon>
        <taxon>Rhodophyta</taxon>
        <taxon>Rhodellophyceae</taxon>
        <taxon>Rhodellales</taxon>
        <taxon>Rhodellaceae</taxon>
        <taxon>Corynoplastis</taxon>
    </lineage>
</organism>
<dbReference type="Pfam" id="PF01844">
    <property type="entry name" value="HNH"/>
    <property type="match status" value="1"/>
</dbReference>
<sequence>MRIKRKSLFIPWQQINWALVHKRVRRIQYRIYKSKLASNKVRVHKLQKLLITSLDARLLAVQQVTTINKRKNIAGVDRIISITAEAKQTLAEKLILNGNAESIRRVWISKPGKIEKRSLGILTIIDRAKQALAKLALEPEWEAVFEENSYGFRPGRSCSDAIEAIFLALRHESPQWVYDADIRKCFDKINHEALLRKLDTFPLMEKQIVAWLKAGIMEGYANTSKDVIHTTTGTTQGCIVSPLLANIALHGIESFLTDFVTEIPGLPYEGAQRGNDVKRKAIKVIRYADDFVLIHPDKVILKTCILKVSEWISYIGLEINEEKSKLRDGREGFNFLGFQVIQVVKSGMYKVKIKPSKSSEMKLLAKVREIIQNYKAASSYQLIMILRPLIIGWANYFKYSECTQSFNKISHLIFQKIRAWVFRRDTRNGRLAIKQKYFPNGKEWNFNGNNYKDNWVLYGEYKSKDGIKTTFLPRLFWVKSQKHVKVRGLKSPYDGDHIYWTNRLAKYAGLAPRVKKLLLLQDFKCNICQESFTNFDIMEVDHIMPLSKGGKDRKDNLQLLHQHCHVQKTSTESK</sequence>
<dbReference type="GO" id="GO:0003964">
    <property type="term" value="F:RNA-directed DNA polymerase activity"/>
    <property type="evidence" value="ECO:0007669"/>
    <property type="project" value="UniProtKB-KW"/>
</dbReference>
<dbReference type="InterPro" id="IPR051083">
    <property type="entry name" value="GrpII_Intron_Splice-Mob/Def"/>
</dbReference>
<reference evidence="2" key="1">
    <citation type="submission" date="2017-03" db="EMBL/GenBank/DDBJ databases">
        <title>The new red algal subphylum Proteorhodophytina comprises the largest and most divergent plastid genomes known.</title>
        <authorList>
            <person name="Munoz-Gomez S.A."/>
            <person name="Mejia-Franco F.G."/>
            <person name="Durnin K."/>
            <person name="Morgan C."/>
            <person name="Grisdale C.J."/>
            <person name="Archibald J.M."/>
            <person name="Slamovits C.H."/>
        </authorList>
    </citation>
    <scope>NUCLEOTIDE SEQUENCE</scope>
    <source>
        <strain evidence="2">NIES-2662</strain>
    </source>
</reference>
<dbReference type="GO" id="GO:0004519">
    <property type="term" value="F:endonuclease activity"/>
    <property type="evidence" value="ECO:0007669"/>
    <property type="project" value="InterPro"/>
</dbReference>
<keyword evidence="2" id="KW-0934">Plastid</keyword>
<dbReference type="CDD" id="cd01651">
    <property type="entry name" value="RT_G2_intron"/>
    <property type="match status" value="1"/>
</dbReference>
<dbReference type="GO" id="GO:0008270">
    <property type="term" value="F:zinc ion binding"/>
    <property type="evidence" value="ECO:0007669"/>
    <property type="project" value="InterPro"/>
</dbReference>
<dbReference type="Pfam" id="PF13655">
    <property type="entry name" value="RVT_N"/>
    <property type="match status" value="1"/>
</dbReference>
<protein>
    <submittedName>
        <fullName evidence="2">Putative reverse transcriptase/maturase</fullName>
    </submittedName>
</protein>
<gene>
    <name evidence="2" type="primary">psaA</name>
</gene>
<geneLocation type="chloroplast" evidence="2"/>
<dbReference type="InterPro" id="IPR000477">
    <property type="entry name" value="RT_dom"/>
</dbReference>
<dbReference type="EMBL" id="KY709210">
    <property type="protein sequence ID" value="ARO90937.1"/>
    <property type="molecule type" value="Genomic_DNA"/>
</dbReference>
<dbReference type="InterPro" id="IPR003615">
    <property type="entry name" value="HNH_nuc"/>
</dbReference>
<dbReference type="InterPro" id="IPR013597">
    <property type="entry name" value="Mat_intron_G2"/>
</dbReference>
<dbReference type="CDD" id="cd00085">
    <property type="entry name" value="HNHc"/>
    <property type="match status" value="1"/>
</dbReference>
<dbReference type="Pfam" id="PF00078">
    <property type="entry name" value="RVT_1"/>
    <property type="match status" value="1"/>
</dbReference>
<dbReference type="AlphaFoldDB" id="A0A1X9PTV5"/>
<dbReference type="InterPro" id="IPR043502">
    <property type="entry name" value="DNA/RNA_pol_sf"/>
</dbReference>
<dbReference type="SUPFAM" id="SSF56672">
    <property type="entry name" value="DNA/RNA polymerases"/>
    <property type="match status" value="1"/>
</dbReference>
<dbReference type="SMART" id="SM00507">
    <property type="entry name" value="HNHc"/>
    <property type="match status" value="1"/>
</dbReference>
<dbReference type="Pfam" id="PF08388">
    <property type="entry name" value="GIIM"/>
    <property type="match status" value="1"/>
</dbReference>
<evidence type="ECO:0000313" key="2">
    <source>
        <dbReference type="EMBL" id="ARO90937.1"/>
    </source>
</evidence>